<organism evidence="1 2">
    <name type="scientific">Bibersteinia trehalosi Y31</name>
    <dbReference type="NCBI Taxonomy" id="1261658"/>
    <lineage>
        <taxon>Bacteria</taxon>
        <taxon>Pseudomonadati</taxon>
        <taxon>Pseudomonadota</taxon>
        <taxon>Gammaproteobacteria</taxon>
        <taxon>Pasteurellales</taxon>
        <taxon>Pasteurellaceae</taxon>
        <taxon>Bibersteinia</taxon>
    </lineage>
</organism>
<protein>
    <submittedName>
        <fullName evidence="1">Uncharacterized protein</fullName>
    </submittedName>
</protein>
<evidence type="ECO:0000313" key="1">
    <source>
        <dbReference type="EMBL" id="OAQ14928.1"/>
    </source>
</evidence>
<evidence type="ECO:0000313" key="2">
    <source>
        <dbReference type="Proteomes" id="UP000078358"/>
    </source>
</evidence>
<dbReference type="EMBL" id="JACI01000002">
    <property type="protein sequence ID" value="OAQ14928.1"/>
    <property type="molecule type" value="Genomic_DNA"/>
</dbReference>
<reference evidence="1 2" key="1">
    <citation type="submission" date="2014-01" db="EMBL/GenBank/DDBJ databases">
        <authorList>
            <person name="Zuccon D."/>
        </authorList>
    </citation>
    <scope>NUCLEOTIDE SEQUENCE [LARGE SCALE GENOMIC DNA]</scope>
    <source>
        <strain evidence="1 2">Y31</strain>
    </source>
</reference>
<comment type="caution">
    <text evidence="1">The sequence shown here is derived from an EMBL/GenBank/DDBJ whole genome shotgun (WGS) entry which is preliminary data.</text>
</comment>
<dbReference type="AlphaFoldDB" id="A0A179CZI1"/>
<dbReference type="PATRIC" id="fig|1261658.3.peg.1613"/>
<gene>
    <name evidence="1" type="ORF">F480_08060</name>
</gene>
<accession>A0A179CZI1</accession>
<sequence length="37" mass="4394">MRFPKVVKNRILVKQKPKSNRLPMQAVKKLNKFAKKT</sequence>
<dbReference type="Proteomes" id="UP000078358">
    <property type="component" value="Unassembled WGS sequence"/>
</dbReference>
<proteinExistence type="predicted"/>
<name>A0A179CZI1_BIBTR</name>